<dbReference type="AlphaFoldDB" id="X6N3Z4"/>
<evidence type="ECO:0000313" key="3">
    <source>
        <dbReference type="Proteomes" id="UP000023152"/>
    </source>
</evidence>
<keyword evidence="3" id="KW-1185">Reference proteome</keyword>
<protein>
    <submittedName>
        <fullName evidence="2">Viral A-type inclusion protein</fullName>
    </submittedName>
</protein>
<organism evidence="2 3">
    <name type="scientific">Reticulomyxa filosa</name>
    <dbReference type="NCBI Taxonomy" id="46433"/>
    <lineage>
        <taxon>Eukaryota</taxon>
        <taxon>Sar</taxon>
        <taxon>Rhizaria</taxon>
        <taxon>Retaria</taxon>
        <taxon>Foraminifera</taxon>
        <taxon>Monothalamids</taxon>
        <taxon>Reticulomyxidae</taxon>
        <taxon>Reticulomyxa</taxon>
    </lineage>
</organism>
<gene>
    <name evidence="2" type="ORF">RFI_16585</name>
</gene>
<name>X6N3Z4_RETFI</name>
<feature type="coiled-coil region" evidence="1">
    <location>
        <begin position="188"/>
        <end position="329"/>
    </location>
</feature>
<evidence type="ECO:0000256" key="1">
    <source>
        <dbReference type="SAM" id="Coils"/>
    </source>
</evidence>
<dbReference type="Proteomes" id="UP000023152">
    <property type="component" value="Unassembled WGS sequence"/>
</dbReference>
<accession>X6N3Z4</accession>
<proteinExistence type="predicted"/>
<comment type="caution">
    <text evidence="2">The sequence shown here is derived from an EMBL/GenBank/DDBJ whole genome shotgun (WGS) entry which is preliminary data.</text>
</comment>
<dbReference type="EMBL" id="ASPP01012407">
    <property type="protein sequence ID" value="ETO20633.1"/>
    <property type="molecule type" value="Genomic_DNA"/>
</dbReference>
<dbReference type="OrthoDB" id="1630758at2759"/>
<sequence length="406" mass="47725">MLHLNVESEEKNLENQKETFSLSDCFKKEWLSLTNKQQKLNMLICCICNQITNNAMELHCNEHEKADQVYLVGEECLQNYLKQNNEKCPIQQHDRCEFSQGKAVRKLVSELLVICPRQFDLNKRQSNKGIKFGEDEENWSKLNPNSNSKNNCNCNYKGKMKDLKDHMDKSCNLIPIKQNIPSKIVNELNVMSEQIKELQNVIKVQTEQVKDLKAKSLKKDEQIFELTKDIQQLKTEIVDLKQQQNDQIEQSKIKFEELAKTNNKQFENLKNELQQYQIKFDEYKKIIETNAKNQNTNVQQVQLQINTQIEEQKNEQKEKEQNIAVFECNKNCGDMLSFIQSPNLKNGVDFLLVIENEQTIHLKNNEWNNYNFGIFLLGENITLTPYFIYGLNILHPKLIAQNWDIQ</sequence>
<reference evidence="2 3" key="1">
    <citation type="journal article" date="2013" name="Curr. Biol.">
        <title>The Genome of the Foraminiferan Reticulomyxa filosa.</title>
        <authorList>
            <person name="Glockner G."/>
            <person name="Hulsmann N."/>
            <person name="Schleicher M."/>
            <person name="Noegel A.A."/>
            <person name="Eichinger L."/>
            <person name="Gallinger C."/>
            <person name="Pawlowski J."/>
            <person name="Sierra R."/>
            <person name="Euteneuer U."/>
            <person name="Pillet L."/>
            <person name="Moustafa A."/>
            <person name="Platzer M."/>
            <person name="Groth M."/>
            <person name="Szafranski K."/>
            <person name="Schliwa M."/>
        </authorList>
    </citation>
    <scope>NUCLEOTIDE SEQUENCE [LARGE SCALE GENOMIC DNA]</scope>
</reference>
<evidence type="ECO:0000313" key="2">
    <source>
        <dbReference type="EMBL" id="ETO20633.1"/>
    </source>
</evidence>
<keyword evidence="1" id="KW-0175">Coiled coil</keyword>